<accession>A0A9D4CLL0</accession>
<reference evidence="1" key="1">
    <citation type="journal article" date="2019" name="bioRxiv">
        <title>The Genome of the Zebra Mussel, Dreissena polymorpha: A Resource for Invasive Species Research.</title>
        <authorList>
            <person name="McCartney M.A."/>
            <person name="Auch B."/>
            <person name="Kono T."/>
            <person name="Mallez S."/>
            <person name="Zhang Y."/>
            <person name="Obille A."/>
            <person name="Becker A."/>
            <person name="Abrahante J.E."/>
            <person name="Garbe J."/>
            <person name="Badalamenti J.P."/>
            <person name="Herman A."/>
            <person name="Mangelson H."/>
            <person name="Liachko I."/>
            <person name="Sullivan S."/>
            <person name="Sone E.D."/>
            <person name="Koren S."/>
            <person name="Silverstein K.A.T."/>
            <person name="Beckman K.B."/>
            <person name="Gohl D.M."/>
        </authorList>
    </citation>
    <scope>NUCLEOTIDE SEQUENCE</scope>
    <source>
        <strain evidence="1">Duluth1</strain>
        <tissue evidence="1">Whole animal</tissue>
    </source>
</reference>
<dbReference type="AlphaFoldDB" id="A0A9D4CLL0"/>
<dbReference type="EMBL" id="JAIWYP010000012">
    <property type="protein sequence ID" value="KAH3726742.1"/>
    <property type="molecule type" value="Genomic_DNA"/>
</dbReference>
<evidence type="ECO:0000313" key="1">
    <source>
        <dbReference type="EMBL" id="KAH3726742.1"/>
    </source>
</evidence>
<gene>
    <name evidence="1" type="ORF">DPMN_052611</name>
</gene>
<keyword evidence="2" id="KW-1185">Reference proteome</keyword>
<sequence>MLFKATVKSVILYGAEAWRTTVTCMKKSHAFITTCLRKIRRPSSAGTCMQMQSRWVRRGESWRDSPGRLEEAVRRHLSQI</sequence>
<reference evidence="1" key="2">
    <citation type="submission" date="2020-11" db="EMBL/GenBank/DDBJ databases">
        <authorList>
            <person name="McCartney M.A."/>
            <person name="Auch B."/>
            <person name="Kono T."/>
            <person name="Mallez S."/>
            <person name="Becker A."/>
            <person name="Gohl D.M."/>
            <person name="Silverstein K.A.T."/>
            <person name="Koren S."/>
            <person name="Bechman K.B."/>
            <person name="Herman A."/>
            <person name="Abrahante J.E."/>
            <person name="Garbe J."/>
        </authorList>
    </citation>
    <scope>NUCLEOTIDE SEQUENCE</scope>
    <source>
        <strain evidence="1">Duluth1</strain>
        <tissue evidence="1">Whole animal</tissue>
    </source>
</reference>
<evidence type="ECO:0000313" key="2">
    <source>
        <dbReference type="Proteomes" id="UP000828390"/>
    </source>
</evidence>
<name>A0A9D4CLL0_DREPO</name>
<comment type="caution">
    <text evidence="1">The sequence shown here is derived from an EMBL/GenBank/DDBJ whole genome shotgun (WGS) entry which is preliminary data.</text>
</comment>
<proteinExistence type="predicted"/>
<dbReference type="Proteomes" id="UP000828390">
    <property type="component" value="Unassembled WGS sequence"/>
</dbReference>
<protein>
    <submittedName>
        <fullName evidence="1">Uncharacterized protein</fullName>
    </submittedName>
</protein>
<organism evidence="1 2">
    <name type="scientific">Dreissena polymorpha</name>
    <name type="common">Zebra mussel</name>
    <name type="synonym">Mytilus polymorpha</name>
    <dbReference type="NCBI Taxonomy" id="45954"/>
    <lineage>
        <taxon>Eukaryota</taxon>
        <taxon>Metazoa</taxon>
        <taxon>Spiralia</taxon>
        <taxon>Lophotrochozoa</taxon>
        <taxon>Mollusca</taxon>
        <taxon>Bivalvia</taxon>
        <taxon>Autobranchia</taxon>
        <taxon>Heteroconchia</taxon>
        <taxon>Euheterodonta</taxon>
        <taxon>Imparidentia</taxon>
        <taxon>Neoheterodontei</taxon>
        <taxon>Myida</taxon>
        <taxon>Dreissenoidea</taxon>
        <taxon>Dreissenidae</taxon>
        <taxon>Dreissena</taxon>
    </lineage>
</organism>